<dbReference type="EMBL" id="CP002329">
    <property type="protein sequence ID" value="AEF36549.1"/>
    <property type="molecule type" value="Genomic_DNA"/>
</dbReference>
<feature type="active site" description="Nucleophile" evidence="5">
    <location>
        <position position="39"/>
    </location>
</feature>
<dbReference type="CDD" id="cd02573">
    <property type="entry name" value="PseudoU_synth_EcTruB"/>
    <property type="match status" value="1"/>
</dbReference>
<dbReference type="EC" id="5.4.99.25" evidence="5"/>
<evidence type="ECO:0000313" key="10">
    <source>
        <dbReference type="Proteomes" id="UP000009224"/>
    </source>
</evidence>
<dbReference type="GO" id="GO:0031119">
    <property type="term" value="P:tRNA pseudouridine synthesis"/>
    <property type="evidence" value="ECO:0007669"/>
    <property type="project" value="UniProtKB-UniRule"/>
</dbReference>
<dbReference type="SUPFAM" id="SSF88697">
    <property type="entry name" value="PUA domain-like"/>
    <property type="match status" value="1"/>
</dbReference>
<dbReference type="HAMAP" id="MF_01080">
    <property type="entry name" value="TruB_bact"/>
    <property type="match status" value="1"/>
</dbReference>
<reference evidence="9 10" key="1">
    <citation type="journal article" date="2011" name="J. Bacteriol.">
        <title>Complete genome sequence of a novel clinical isolate, the nontuberculous Mycobacterium strain JDM601.</title>
        <authorList>
            <person name="Zhang Z.Y."/>
            <person name="Sun Z.Q."/>
            <person name="Wang Z.L."/>
            <person name="Wen Z.L."/>
            <person name="Sun Q.W."/>
            <person name="Zhu Z.Q."/>
            <person name="Song Y.Z."/>
            <person name="Zhao J.W."/>
            <person name="Wang H.H."/>
            <person name="Zhang S.L."/>
            <person name="Guo X.K."/>
        </authorList>
    </citation>
    <scope>NUCLEOTIDE SEQUENCE [LARGE SCALE GENOMIC DNA]</scope>
    <source>
        <strain evidence="9 10">JDM601</strain>
    </source>
</reference>
<dbReference type="Pfam" id="PF01509">
    <property type="entry name" value="TruB_N"/>
    <property type="match status" value="1"/>
</dbReference>
<comment type="similarity">
    <text evidence="2 5">Belongs to the pseudouridine synthase TruB family. Type 1 subfamily.</text>
</comment>
<evidence type="ECO:0000256" key="3">
    <source>
        <dbReference type="ARBA" id="ARBA00022694"/>
    </source>
</evidence>
<dbReference type="InterPro" id="IPR015225">
    <property type="entry name" value="tRNA_psdUridine_synth_fam2_C"/>
</dbReference>
<dbReference type="Proteomes" id="UP000009224">
    <property type="component" value="Chromosome"/>
</dbReference>
<dbReference type="GO" id="GO:0160148">
    <property type="term" value="F:tRNA pseudouridine(55) synthase activity"/>
    <property type="evidence" value="ECO:0007669"/>
    <property type="project" value="UniProtKB-EC"/>
</dbReference>
<dbReference type="PANTHER" id="PTHR13767:SF2">
    <property type="entry name" value="PSEUDOURIDYLATE SYNTHASE TRUB1"/>
    <property type="match status" value="1"/>
</dbReference>
<comment type="catalytic activity">
    <reaction evidence="1 5">
        <text>uridine(55) in tRNA = pseudouridine(55) in tRNA</text>
        <dbReference type="Rhea" id="RHEA:42532"/>
        <dbReference type="Rhea" id="RHEA-COMP:10101"/>
        <dbReference type="Rhea" id="RHEA-COMP:10102"/>
        <dbReference type="ChEBI" id="CHEBI:65314"/>
        <dbReference type="ChEBI" id="CHEBI:65315"/>
        <dbReference type="EC" id="5.4.99.25"/>
    </reaction>
</comment>
<sequence length="292" mass="30936">MQPGLVVVDKPAGITSHDVVARCRRFFGTRKVGHAGTLDPMATGVLVVGIERATKILGLLTTSSKSYAATIRLGQTTSTEDAEGEVLQTVSADHLTDSQIAEAIAGLRGDIAQVPSAVSAIKVSGKRSYQLAREGNAVELPARPVRIERFELLDARRAGDFIDLDVEVDCSAGTYIRALARDLGDELGVGGHLTALRRTRAGSFGLDQARTLEELGENPRLSYSLDEACLQTFPRRALSADEALDVSHGRPLTPAGIDGVYAAAAPDGRVIALLEDSGKRTKSVVVIRPATL</sequence>
<evidence type="ECO:0000256" key="5">
    <source>
        <dbReference type="HAMAP-Rule" id="MF_01080"/>
    </source>
</evidence>
<dbReference type="GO" id="GO:1990481">
    <property type="term" value="P:mRNA pseudouridine synthesis"/>
    <property type="evidence" value="ECO:0007669"/>
    <property type="project" value="TreeGrafter"/>
</dbReference>
<protein>
    <recommendedName>
        <fullName evidence="5">tRNA pseudouridine synthase B</fullName>
        <ecNumber evidence="5">5.4.99.25</ecNumber>
    </recommendedName>
    <alternativeName>
        <fullName evidence="5">tRNA pseudouridine(55) synthase</fullName>
        <shortName evidence="5">Psi55 synthase</shortName>
    </alternativeName>
    <alternativeName>
        <fullName evidence="5">tRNA pseudouridylate synthase</fullName>
    </alternativeName>
    <alternativeName>
        <fullName evidence="5">tRNA-uridine isomerase</fullName>
    </alternativeName>
</protein>
<proteinExistence type="inferred from homology"/>
<dbReference type="Pfam" id="PF16198">
    <property type="entry name" value="TruB_C_2"/>
    <property type="match status" value="1"/>
</dbReference>
<dbReference type="eggNOG" id="COG0130">
    <property type="taxonomic scope" value="Bacteria"/>
</dbReference>
<evidence type="ECO:0000259" key="7">
    <source>
        <dbReference type="Pfam" id="PF09142"/>
    </source>
</evidence>
<dbReference type="InterPro" id="IPR020103">
    <property type="entry name" value="PsdUridine_synth_cat_dom_sf"/>
</dbReference>
<evidence type="ECO:0000313" key="9">
    <source>
        <dbReference type="EMBL" id="AEF36549.1"/>
    </source>
</evidence>
<keyword evidence="3 5" id="KW-0819">tRNA processing</keyword>
<dbReference type="GO" id="GO:0003723">
    <property type="term" value="F:RNA binding"/>
    <property type="evidence" value="ECO:0007669"/>
    <property type="project" value="InterPro"/>
</dbReference>
<feature type="domain" description="tRNA pseudouridine synthase II TruB subfamily 2 C-terminal" evidence="7">
    <location>
        <begin position="233"/>
        <end position="288"/>
    </location>
</feature>
<gene>
    <name evidence="5 9" type="primary">truB</name>
    <name evidence="9" type="ordered locus">JDM601_2549</name>
</gene>
<dbReference type="KEGG" id="mjd:JDM601_2549"/>
<name>F5YWU4_MYCSD</name>
<feature type="domain" description="Pseudouridine synthase II N-terminal" evidence="6">
    <location>
        <begin position="24"/>
        <end position="176"/>
    </location>
</feature>
<dbReference type="HOGENOM" id="CLU_032087_0_0_11"/>
<dbReference type="InterPro" id="IPR014780">
    <property type="entry name" value="tRNA_psdUridine_synth_TruB"/>
</dbReference>
<evidence type="ECO:0000256" key="1">
    <source>
        <dbReference type="ARBA" id="ARBA00000385"/>
    </source>
</evidence>
<organism evidence="9 10">
    <name type="scientific">Mycolicibacter sinensis (strain JDM601)</name>
    <name type="common">Mycobacterium sinense</name>
    <dbReference type="NCBI Taxonomy" id="875328"/>
    <lineage>
        <taxon>Bacteria</taxon>
        <taxon>Bacillati</taxon>
        <taxon>Actinomycetota</taxon>
        <taxon>Actinomycetes</taxon>
        <taxon>Mycobacteriales</taxon>
        <taxon>Mycobacteriaceae</taxon>
        <taxon>Mycolicibacter</taxon>
    </lineage>
</organism>
<dbReference type="SUPFAM" id="SSF55120">
    <property type="entry name" value="Pseudouridine synthase"/>
    <property type="match status" value="1"/>
</dbReference>
<dbReference type="NCBIfam" id="TIGR00431">
    <property type="entry name" value="TruB"/>
    <property type="match status" value="1"/>
</dbReference>
<feature type="domain" description="tRNA pseudouridylate synthase B C-terminal" evidence="8">
    <location>
        <begin position="177"/>
        <end position="217"/>
    </location>
</feature>
<dbReference type="AlphaFoldDB" id="F5YWU4"/>
<evidence type="ECO:0000256" key="4">
    <source>
        <dbReference type="ARBA" id="ARBA00023235"/>
    </source>
</evidence>
<dbReference type="Gene3D" id="2.30.130.10">
    <property type="entry name" value="PUA domain"/>
    <property type="match status" value="1"/>
</dbReference>
<dbReference type="FunFam" id="3.30.2350.10:FF:000011">
    <property type="entry name" value="tRNA pseudouridine synthase B"/>
    <property type="match status" value="1"/>
</dbReference>
<dbReference type="InterPro" id="IPR032819">
    <property type="entry name" value="TruB_C"/>
</dbReference>
<dbReference type="InterPro" id="IPR002501">
    <property type="entry name" value="PsdUridine_synth_N"/>
</dbReference>
<dbReference type="Pfam" id="PF09142">
    <property type="entry name" value="TruB_C"/>
    <property type="match status" value="1"/>
</dbReference>
<dbReference type="Gene3D" id="3.30.2350.10">
    <property type="entry name" value="Pseudouridine synthase"/>
    <property type="match status" value="1"/>
</dbReference>
<keyword evidence="4 5" id="KW-0413">Isomerase</keyword>
<dbReference type="STRING" id="875328.JDM601_2549"/>
<evidence type="ECO:0000259" key="6">
    <source>
        <dbReference type="Pfam" id="PF01509"/>
    </source>
</evidence>
<dbReference type="InterPro" id="IPR036974">
    <property type="entry name" value="PUA_sf"/>
</dbReference>
<comment type="function">
    <text evidence="5">Responsible for synthesis of pseudouridine from uracil-55 in the psi GC loop of transfer RNAs.</text>
</comment>
<dbReference type="InterPro" id="IPR015947">
    <property type="entry name" value="PUA-like_sf"/>
</dbReference>
<evidence type="ECO:0000259" key="8">
    <source>
        <dbReference type="Pfam" id="PF16198"/>
    </source>
</evidence>
<evidence type="ECO:0000256" key="2">
    <source>
        <dbReference type="ARBA" id="ARBA00005642"/>
    </source>
</evidence>
<keyword evidence="10" id="KW-1185">Reference proteome</keyword>
<accession>F5YWU4</accession>
<dbReference type="PANTHER" id="PTHR13767">
    <property type="entry name" value="TRNA-PSEUDOURIDINE SYNTHASE"/>
    <property type="match status" value="1"/>
</dbReference>